<accession>A0A1W1BTD2</accession>
<sequence>MFFLGCCGDEVLSLIGMTALTFLDFVVGKIKRLFRFSLFYK</sequence>
<organism evidence="2">
    <name type="scientific">hydrothermal vent metagenome</name>
    <dbReference type="NCBI Taxonomy" id="652676"/>
    <lineage>
        <taxon>unclassified sequences</taxon>
        <taxon>metagenomes</taxon>
        <taxon>ecological metagenomes</taxon>
    </lineage>
</organism>
<dbReference type="EMBL" id="FPHH01000042">
    <property type="protein sequence ID" value="SFV56776.1"/>
    <property type="molecule type" value="Genomic_DNA"/>
</dbReference>
<feature type="transmembrane region" description="Helical" evidence="1">
    <location>
        <begin position="12"/>
        <end position="30"/>
    </location>
</feature>
<evidence type="ECO:0000256" key="1">
    <source>
        <dbReference type="SAM" id="Phobius"/>
    </source>
</evidence>
<proteinExistence type="predicted"/>
<gene>
    <name evidence="2" type="ORF">MNB_SM-5-1073</name>
</gene>
<dbReference type="AlphaFoldDB" id="A0A1W1BTD2"/>
<evidence type="ECO:0000313" key="2">
    <source>
        <dbReference type="EMBL" id="SFV56776.1"/>
    </source>
</evidence>
<keyword evidence="1" id="KW-0472">Membrane</keyword>
<protein>
    <submittedName>
        <fullName evidence="2">Uncharacterized protein</fullName>
    </submittedName>
</protein>
<keyword evidence="1" id="KW-0812">Transmembrane</keyword>
<reference evidence="2" key="1">
    <citation type="submission" date="2016-10" db="EMBL/GenBank/DDBJ databases">
        <authorList>
            <person name="de Groot N.N."/>
        </authorList>
    </citation>
    <scope>NUCLEOTIDE SEQUENCE</scope>
</reference>
<keyword evidence="1" id="KW-1133">Transmembrane helix</keyword>
<name>A0A1W1BTD2_9ZZZZ</name>